<sequence>MRLQDSPRGASLLLLAAVLLSSTALAQEPEVPDWAEGWKQTWLEAYKNGSLQLSAKVNPRYLGNGPQELLAVLELRAPNFPPGEHPPASVALIIDHSASTAGRHLLIARRAALDVMDGLKDSEHLAIISVSDKPRVLHVAPLTPENRQKMRTYVSQLQAEGRSDLSAGIDAANAELASPSEANFYKQVIILSDGRPTDGMVDQDGLAELARVAREESSIHTNTVAVGNDADIDLMAGIAKQGWGFAATLNDSSATERVAKRQQLDLVRRAANAVELRVRAGPTVTLVDVMGAEATIKGNLARISVGEIGPGETIPIVLHLSTDNVGKQVRPIDLARVELTYEDALVEKRRTQNLTVEAELNPAQARGRGSLNVEALRAGALAYVKEHTAHADEAAEDGDQLTAKELLDSTRENVKQMGALARLEITDALALLNERSSQILQQARPPPKPDPLGDKKKKSSKLQKKKKR</sequence>
<accession>A0A085WGM0</accession>
<dbReference type="InterPro" id="IPR002035">
    <property type="entry name" value="VWF_A"/>
</dbReference>
<dbReference type="PANTHER" id="PTHR10338">
    <property type="entry name" value="INTER-ALPHA-TRYPSIN INHIBITOR HEAVY CHAIN FAMILY MEMBER"/>
    <property type="match status" value="1"/>
</dbReference>
<feature type="domain" description="VWFA" evidence="3">
    <location>
        <begin position="89"/>
        <end position="267"/>
    </location>
</feature>
<proteinExistence type="predicted"/>
<dbReference type="Gene3D" id="3.40.50.410">
    <property type="entry name" value="von Willebrand factor, type A domain"/>
    <property type="match status" value="1"/>
</dbReference>
<feature type="compositionally biased region" description="Basic residues" evidence="1">
    <location>
        <begin position="455"/>
        <end position="468"/>
    </location>
</feature>
<keyword evidence="2" id="KW-0732">Signal</keyword>
<feature type="chain" id="PRO_5001799841" evidence="2">
    <location>
        <begin position="27"/>
        <end position="468"/>
    </location>
</feature>
<evidence type="ECO:0000313" key="4">
    <source>
        <dbReference type="EMBL" id="KFE66833.1"/>
    </source>
</evidence>
<dbReference type="PANTHER" id="PTHR10338:SF108">
    <property type="entry name" value="INTER-ALPHA-TRYPSIN INHIBITOR HEAVY CHAIN H4-LIKE PROTEIN"/>
    <property type="match status" value="1"/>
</dbReference>
<evidence type="ECO:0000313" key="5">
    <source>
        <dbReference type="Proteomes" id="UP000028725"/>
    </source>
</evidence>
<dbReference type="InterPro" id="IPR050934">
    <property type="entry name" value="ITIH"/>
</dbReference>
<comment type="caution">
    <text evidence="4">The sequence shown here is derived from an EMBL/GenBank/DDBJ whole genome shotgun (WGS) entry which is preliminary data.</text>
</comment>
<dbReference type="PROSITE" id="PS50234">
    <property type="entry name" value="VWFA"/>
    <property type="match status" value="1"/>
</dbReference>
<evidence type="ECO:0000256" key="2">
    <source>
        <dbReference type="SAM" id="SignalP"/>
    </source>
</evidence>
<dbReference type="STRING" id="394096.DB31_9047"/>
<evidence type="ECO:0000259" key="3">
    <source>
        <dbReference type="PROSITE" id="PS50234"/>
    </source>
</evidence>
<dbReference type="AlphaFoldDB" id="A0A085WGM0"/>
<feature type="signal peptide" evidence="2">
    <location>
        <begin position="1"/>
        <end position="26"/>
    </location>
</feature>
<name>A0A085WGM0_9BACT</name>
<dbReference type="Proteomes" id="UP000028725">
    <property type="component" value="Unassembled WGS sequence"/>
</dbReference>
<feature type="region of interest" description="Disordered" evidence="1">
    <location>
        <begin position="436"/>
        <end position="468"/>
    </location>
</feature>
<reference evidence="4 5" key="1">
    <citation type="submission" date="2014-04" db="EMBL/GenBank/DDBJ databases">
        <title>Genome assembly of Hyalangium minutum DSM 14724.</title>
        <authorList>
            <person name="Sharma G."/>
            <person name="Subramanian S."/>
        </authorList>
    </citation>
    <scope>NUCLEOTIDE SEQUENCE [LARGE SCALE GENOMIC DNA]</scope>
    <source>
        <strain evidence="4 5">DSM 14724</strain>
    </source>
</reference>
<dbReference type="CDD" id="cd00198">
    <property type="entry name" value="vWFA"/>
    <property type="match status" value="1"/>
</dbReference>
<keyword evidence="5" id="KW-1185">Reference proteome</keyword>
<protein>
    <submittedName>
        <fullName evidence="4">von Willebrand factor type A domain protein</fullName>
    </submittedName>
</protein>
<organism evidence="4 5">
    <name type="scientific">Hyalangium minutum</name>
    <dbReference type="NCBI Taxonomy" id="394096"/>
    <lineage>
        <taxon>Bacteria</taxon>
        <taxon>Pseudomonadati</taxon>
        <taxon>Myxococcota</taxon>
        <taxon>Myxococcia</taxon>
        <taxon>Myxococcales</taxon>
        <taxon>Cystobacterineae</taxon>
        <taxon>Archangiaceae</taxon>
        <taxon>Hyalangium</taxon>
    </lineage>
</organism>
<gene>
    <name evidence="4" type="ORF">DB31_9047</name>
</gene>
<evidence type="ECO:0000256" key="1">
    <source>
        <dbReference type="SAM" id="MobiDB-lite"/>
    </source>
</evidence>
<dbReference type="RefSeq" id="WP_044191890.1">
    <property type="nucleotide sequence ID" value="NZ_JMCB01000009.1"/>
</dbReference>
<dbReference type="EMBL" id="JMCB01000009">
    <property type="protein sequence ID" value="KFE66833.1"/>
    <property type="molecule type" value="Genomic_DNA"/>
</dbReference>
<dbReference type="InterPro" id="IPR036465">
    <property type="entry name" value="vWFA_dom_sf"/>
</dbReference>
<dbReference type="SMART" id="SM00327">
    <property type="entry name" value="VWA"/>
    <property type="match status" value="1"/>
</dbReference>
<dbReference type="Pfam" id="PF00092">
    <property type="entry name" value="VWA"/>
    <property type="match status" value="1"/>
</dbReference>
<dbReference type="OrthoDB" id="9781333at2"/>
<dbReference type="SUPFAM" id="SSF53300">
    <property type="entry name" value="vWA-like"/>
    <property type="match status" value="1"/>
</dbReference>